<keyword evidence="6 8" id="KW-0472">Membrane</keyword>
<evidence type="ECO:0000256" key="10">
    <source>
        <dbReference type="SAM" id="SignalP"/>
    </source>
</evidence>
<organism evidence="13 14">
    <name type="scientific">Alteromonas macleodii</name>
    <name type="common">Pseudoalteromonas macleodii</name>
    <dbReference type="NCBI Taxonomy" id="28108"/>
    <lineage>
        <taxon>Bacteria</taxon>
        <taxon>Pseudomonadati</taxon>
        <taxon>Pseudomonadota</taxon>
        <taxon>Gammaproteobacteria</taxon>
        <taxon>Alteromonadales</taxon>
        <taxon>Alteromonadaceae</taxon>
        <taxon>Alteromonas/Salinimonas group</taxon>
        <taxon>Alteromonas</taxon>
    </lineage>
</organism>
<feature type="chain" id="PRO_5029630581" evidence="10">
    <location>
        <begin position="33"/>
        <end position="885"/>
    </location>
</feature>
<evidence type="ECO:0000313" key="13">
    <source>
        <dbReference type="EMBL" id="CAB9493180.1"/>
    </source>
</evidence>
<evidence type="ECO:0000256" key="6">
    <source>
        <dbReference type="ARBA" id="ARBA00023136"/>
    </source>
</evidence>
<evidence type="ECO:0000259" key="12">
    <source>
        <dbReference type="Pfam" id="PF07715"/>
    </source>
</evidence>
<keyword evidence="10" id="KW-0732">Signal</keyword>
<dbReference type="InterPro" id="IPR036942">
    <property type="entry name" value="Beta-barrel_TonB_sf"/>
</dbReference>
<dbReference type="PROSITE" id="PS52016">
    <property type="entry name" value="TONB_DEPENDENT_REC_3"/>
    <property type="match status" value="1"/>
</dbReference>
<dbReference type="Gene3D" id="2.40.170.20">
    <property type="entry name" value="TonB-dependent receptor, beta-barrel domain"/>
    <property type="match status" value="1"/>
</dbReference>
<dbReference type="SUPFAM" id="SSF56935">
    <property type="entry name" value="Porins"/>
    <property type="match status" value="1"/>
</dbReference>
<sequence>MNTSLSLLTKNVRGVLAASAAFSVMATAPVYAQEAEESAKAEDYEQIAVVGSRAAPRSVADSAVPIDIISDEEFKQQGATDMVSMMQTVVPSFNVNDQPINDASTLVRPANLRGMASDHTLVLVNGKRRHRSAVITFLGGGLSDGAQGPDISVIPAAALKQVEVLRDGAAAQYGSDAIAGVINFVLNDASEGGTFEARYGSYYEGDGDMIQLSGNVGLPLSDKGFLNLSAEYRTADDTSRSVQRDDAAALIAAGNTFVADPAQIWGSPEIKHDIKLFANAGLELSDTSEAYIFGNFAEREVEGGFYFRNPHNRGGVNDGGFEEADVNGDGVLTTNEDGDINEGYQLLLVGDLTGDMSGNCPTGIRAGEIINGSTNYQGFNVLENTTYINQVLNNPDCFAFNEMLPGGFTPRFGGTVTDMSLVFGTKGELDNDITYDVSLNLGQNEVDFAISNTINPSLGPETPTSFSPGRYTQSEQTLDIDFTKPFDVGLYEPLFVATGFQYRNESYESVAGDTASYEIGPLATQGFGIGSNGFPGLAANSQGRVSRNNIALYIDAEAYITENFMLAGALRYEDFSDFGDTTKGKIAFRWQALENIAFRGAFSTGFKAPTLGQSNVRNVTTAFGTGGELIDRATLPPTDPVSQLKGGEQLTPEESESITFGVVADFENGLFITADYYNIELTDRISTASGIELTDDDIAALLAQGINDASSFQEISFFTNDFDTTTEGVDVVANYAMEMMGGETKFSLAYNWTSTEVDRASENISDFRIRMLEDNLPAVRYSATANHTNGDWRFLARLNYYGSIFEDHLDSALPIDKVGSEFTVDLEVAYNFTEEFTVTVGAKNAFDEYPDENTQYAGIAGSLYPTTSPIGINGGFYYLRGVYTF</sequence>
<evidence type="ECO:0000256" key="5">
    <source>
        <dbReference type="ARBA" id="ARBA00023077"/>
    </source>
</evidence>
<dbReference type="InterPro" id="IPR039426">
    <property type="entry name" value="TonB-dep_rcpt-like"/>
</dbReference>
<dbReference type="RefSeq" id="WP_179982754.1">
    <property type="nucleotide sequence ID" value="NZ_LR812090.1"/>
</dbReference>
<dbReference type="Pfam" id="PF00593">
    <property type="entry name" value="TonB_dep_Rec_b-barrel"/>
    <property type="match status" value="1"/>
</dbReference>
<keyword evidence="3 8" id="KW-1134">Transmembrane beta strand</keyword>
<evidence type="ECO:0000256" key="3">
    <source>
        <dbReference type="ARBA" id="ARBA00022452"/>
    </source>
</evidence>
<dbReference type="InterPro" id="IPR000531">
    <property type="entry name" value="Beta-barrel_TonB"/>
</dbReference>
<dbReference type="Proteomes" id="UP000509458">
    <property type="component" value="Chromosome"/>
</dbReference>
<evidence type="ECO:0000256" key="1">
    <source>
        <dbReference type="ARBA" id="ARBA00004571"/>
    </source>
</evidence>
<accession>A0A6T9XXT9</accession>
<reference evidence="13 14" key="1">
    <citation type="submission" date="2020-06" db="EMBL/GenBank/DDBJ databases">
        <authorList>
            <person name="Duchaud E."/>
        </authorList>
    </citation>
    <scope>NUCLEOTIDE SEQUENCE [LARGE SCALE GENOMIC DNA]</scope>
    <source>
        <strain evidence="13">Alteromonas fortis</strain>
    </source>
</reference>
<dbReference type="Gene3D" id="2.170.130.10">
    <property type="entry name" value="TonB-dependent receptor, plug domain"/>
    <property type="match status" value="1"/>
</dbReference>
<keyword evidence="2 8" id="KW-0813">Transport</keyword>
<protein>
    <submittedName>
        <fullName evidence="13">Outer membrane receptor protein</fullName>
    </submittedName>
</protein>
<dbReference type="InterPro" id="IPR037066">
    <property type="entry name" value="Plug_dom_sf"/>
</dbReference>
<keyword evidence="4 8" id="KW-0812">Transmembrane</keyword>
<feature type="domain" description="TonB-dependent receptor-like beta-barrel" evidence="11">
    <location>
        <begin position="415"/>
        <end position="844"/>
    </location>
</feature>
<evidence type="ECO:0000259" key="11">
    <source>
        <dbReference type="Pfam" id="PF00593"/>
    </source>
</evidence>
<evidence type="ECO:0000256" key="9">
    <source>
        <dbReference type="RuleBase" id="RU003357"/>
    </source>
</evidence>
<dbReference type="InterPro" id="IPR012910">
    <property type="entry name" value="Plug_dom"/>
</dbReference>
<proteinExistence type="inferred from homology"/>
<feature type="domain" description="TonB-dependent receptor plug" evidence="12">
    <location>
        <begin position="60"/>
        <end position="181"/>
    </location>
</feature>
<evidence type="ECO:0000313" key="14">
    <source>
        <dbReference type="Proteomes" id="UP000509458"/>
    </source>
</evidence>
<comment type="similarity">
    <text evidence="8 9">Belongs to the TonB-dependent receptor family.</text>
</comment>
<dbReference type="EMBL" id="LR812090">
    <property type="protein sequence ID" value="CAB9493180.1"/>
    <property type="molecule type" value="Genomic_DNA"/>
</dbReference>
<feature type="signal peptide" evidence="10">
    <location>
        <begin position="1"/>
        <end position="32"/>
    </location>
</feature>
<keyword evidence="5 9" id="KW-0798">TonB box</keyword>
<name>A0A6T9XXT9_ALTMA</name>
<evidence type="ECO:0000256" key="7">
    <source>
        <dbReference type="ARBA" id="ARBA00023237"/>
    </source>
</evidence>
<dbReference type="AlphaFoldDB" id="A0A6T9XXT9"/>
<evidence type="ECO:0000256" key="2">
    <source>
        <dbReference type="ARBA" id="ARBA00022448"/>
    </source>
</evidence>
<dbReference type="PANTHER" id="PTHR47234:SF3">
    <property type="entry name" value="SECRETIN_TONB SHORT N-TERMINAL DOMAIN-CONTAINING PROTEIN"/>
    <property type="match status" value="1"/>
</dbReference>
<keyword evidence="7 8" id="KW-0998">Cell outer membrane</keyword>
<dbReference type="Pfam" id="PF07715">
    <property type="entry name" value="Plug"/>
    <property type="match status" value="1"/>
</dbReference>
<evidence type="ECO:0000256" key="4">
    <source>
        <dbReference type="ARBA" id="ARBA00022692"/>
    </source>
</evidence>
<dbReference type="GO" id="GO:0009279">
    <property type="term" value="C:cell outer membrane"/>
    <property type="evidence" value="ECO:0007669"/>
    <property type="project" value="UniProtKB-SubCell"/>
</dbReference>
<keyword evidence="13" id="KW-0675">Receptor</keyword>
<gene>
    <name evidence="13" type="ORF">ALFOR1_30077</name>
</gene>
<evidence type="ECO:0000256" key="8">
    <source>
        <dbReference type="PROSITE-ProRule" id="PRU01360"/>
    </source>
</evidence>
<dbReference type="PANTHER" id="PTHR47234">
    <property type="match status" value="1"/>
</dbReference>
<comment type="subcellular location">
    <subcellularLocation>
        <location evidence="1 8">Cell outer membrane</location>
        <topology evidence="1 8">Multi-pass membrane protein</topology>
    </subcellularLocation>
</comment>